<dbReference type="PANTHER" id="PTHR12302">
    <property type="entry name" value="EBNA2 BINDING PROTEIN P100"/>
    <property type="match status" value="1"/>
</dbReference>
<evidence type="ECO:0000256" key="12">
    <source>
        <dbReference type="ARBA" id="ARBA00022989"/>
    </source>
</evidence>
<dbReference type="GO" id="GO:0046872">
    <property type="term" value="F:metal ion binding"/>
    <property type="evidence" value="ECO:0007669"/>
    <property type="project" value="UniProtKB-KW"/>
</dbReference>
<dbReference type="GO" id="GO:0004519">
    <property type="term" value="F:endonuclease activity"/>
    <property type="evidence" value="ECO:0007669"/>
    <property type="project" value="UniProtKB-KW"/>
</dbReference>
<evidence type="ECO:0000256" key="6">
    <source>
        <dbReference type="ARBA" id="ARBA00022692"/>
    </source>
</evidence>
<evidence type="ECO:0000313" key="17">
    <source>
        <dbReference type="Proteomes" id="UP000504637"/>
    </source>
</evidence>
<evidence type="ECO:0000256" key="15">
    <source>
        <dbReference type="SAM" id="MobiDB-lite"/>
    </source>
</evidence>
<evidence type="ECO:0000256" key="10">
    <source>
        <dbReference type="ARBA" id="ARBA00022801"/>
    </source>
</evidence>
<feature type="domain" description="TNase-like" evidence="16">
    <location>
        <begin position="90"/>
        <end position="252"/>
    </location>
</feature>
<name>A0A6J3LT66_9PEZI</name>
<organism evidence="18">
    <name type="scientific">Dissoconium aciculare CBS 342.82</name>
    <dbReference type="NCBI Taxonomy" id="1314786"/>
    <lineage>
        <taxon>Eukaryota</taxon>
        <taxon>Fungi</taxon>
        <taxon>Dikarya</taxon>
        <taxon>Ascomycota</taxon>
        <taxon>Pezizomycotina</taxon>
        <taxon>Dothideomycetes</taxon>
        <taxon>Dothideomycetidae</taxon>
        <taxon>Mycosphaerellales</taxon>
        <taxon>Dissoconiaceae</taxon>
        <taxon>Dissoconium</taxon>
    </lineage>
</organism>
<evidence type="ECO:0000256" key="5">
    <source>
        <dbReference type="ARBA" id="ARBA00014651"/>
    </source>
</evidence>
<evidence type="ECO:0000256" key="1">
    <source>
        <dbReference type="ARBA" id="ARBA00004167"/>
    </source>
</evidence>
<gene>
    <name evidence="18" type="ORF">K489DRAFT_326647</name>
</gene>
<dbReference type="FunFam" id="2.40.50.90:FF:000029">
    <property type="entry name" value="Probable endonuclease lcl3"/>
    <property type="match status" value="1"/>
</dbReference>
<evidence type="ECO:0000256" key="14">
    <source>
        <dbReference type="ARBA" id="ARBA00023136"/>
    </source>
</evidence>
<proteinExistence type="inferred from homology"/>
<evidence type="ECO:0000256" key="3">
    <source>
        <dbReference type="ARBA" id="ARBA00005435"/>
    </source>
</evidence>
<evidence type="ECO:0000256" key="13">
    <source>
        <dbReference type="ARBA" id="ARBA00023128"/>
    </source>
</evidence>
<reference evidence="18" key="3">
    <citation type="submission" date="2025-08" db="UniProtKB">
        <authorList>
            <consortium name="RefSeq"/>
        </authorList>
    </citation>
    <scope>IDENTIFICATION</scope>
    <source>
        <strain evidence="18">CBS 342.82</strain>
    </source>
</reference>
<dbReference type="InterPro" id="IPR035437">
    <property type="entry name" value="SNase_OB-fold_sf"/>
</dbReference>
<reference evidence="18" key="1">
    <citation type="submission" date="2020-01" db="EMBL/GenBank/DDBJ databases">
        <authorList>
            <consortium name="DOE Joint Genome Institute"/>
            <person name="Haridas S."/>
            <person name="Albert R."/>
            <person name="Binder M."/>
            <person name="Bloem J."/>
            <person name="Labutti K."/>
            <person name="Salamov A."/>
            <person name="Andreopoulos B."/>
            <person name="Baker S.E."/>
            <person name="Barry K."/>
            <person name="Bills G."/>
            <person name="Bluhm B.H."/>
            <person name="Cannon C."/>
            <person name="Castanera R."/>
            <person name="Culley D.E."/>
            <person name="Daum C."/>
            <person name="Ezra D."/>
            <person name="Gonzalez J.B."/>
            <person name="Henrissat B."/>
            <person name="Kuo A."/>
            <person name="Liang C."/>
            <person name="Lipzen A."/>
            <person name="Lutzoni F."/>
            <person name="Magnuson J."/>
            <person name="Mondo S."/>
            <person name="Nolan M."/>
            <person name="Ohm R."/>
            <person name="Pangilinan J."/>
            <person name="Park H.-J."/>
            <person name="Ramirez L."/>
            <person name="Alfaro M."/>
            <person name="Sun H."/>
            <person name="Tritt A."/>
            <person name="Yoshinaga Y."/>
            <person name="Zwiers L.-H."/>
            <person name="Turgeon B.G."/>
            <person name="Goodwin S.B."/>
            <person name="Spatafora J.W."/>
            <person name="Crous P.W."/>
            <person name="Grigoriev I.V."/>
        </authorList>
    </citation>
    <scope>NUCLEOTIDE SEQUENCE</scope>
    <source>
        <strain evidence="18">CBS 342.82</strain>
    </source>
</reference>
<dbReference type="RefSeq" id="XP_033456011.1">
    <property type="nucleotide sequence ID" value="XM_033601922.1"/>
</dbReference>
<dbReference type="GO" id="GO:0005739">
    <property type="term" value="C:mitochondrion"/>
    <property type="evidence" value="ECO:0007669"/>
    <property type="project" value="UniProtKB-SubCell"/>
</dbReference>
<dbReference type="Proteomes" id="UP000504637">
    <property type="component" value="Unplaced"/>
</dbReference>
<evidence type="ECO:0000256" key="4">
    <source>
        <dbReference type="ARBA" id="ARBA00013404"/>
    </source>
</evidence>
<evidence type="ECO:0000256" key="11">
    <source>
        <dbReference type="ARBA" id="ARBA00022837"/>
    </source>
</evidence>
<evidence type="ECO:0000256" key="9">
    <source>
        <dbReference type="ARBA" id="ARBA00022759"/>
    </source>
</evidence>
<dbReference type="GO" id="GO:0016020">
    <property type="term" value="C:membrane"/>
    <property type="evidence" value="ECO:0007669"/>
    <property type="project" value="UniProtKB-SubCell"/>
</dbReference>
<keyword evidence="11" id="KW-0106">Calcium</keyword>
<keyword evidence="17" id="KW-1185">Reference proteome</keyword>
<keyword evidence="10" id="KW-0378">Hydrolase</keyword>
<dbReference type="Gene3D" id="2.40.50.90">
    <property type="match status" value="1"/>
</dbReference>
<keyword evidence="6" id="KW-0812">Transmembrane</keyword>
<evidence type="ECO:0000313" key="18">
    <source>
        <dbReference type="RefSeq" id="XP_033456011.1"/>
    </source>
</evidence>
<keyword evidence="14" id="KW-0472">Membrane</keyword>
<evidence type="ECO:0000256" key="2">
    <source>
        <dbReference type="ARBA" id="ARBA00004173"/>
    </source>
</evidence>
<keyword evidence="13" id="KW-0496">Mitochondrion</keyword>
<feature type="region of interest" description="Disordered" evidence="15">
    <location>
        <begin position="1"/>
        <end position="26"/>
    </location>
</feature>
<keyword evidence="7" id="KW-0540">Nuclease</keyword>
<evidence type="ECO:0000256" key="7">
    <source>
        <dbReference type="ARBA" id="ARBA00022722"/>
    </source>
</evidence>
<evidence type="ECO:0000259" key="16">
    <source>
        <dbReference type="PROSITE" id="PS50830"/>
    </source>
</evidence>
<evidence type="ECO:0000256" key="8">
    <source>
        <dbReference type="ARBA" id="ARBA00022723"/>
    </source>
</evidence>
<keyword evidence="8" id="KW-0479">Metal-binding</keyword>
<dbReference type="SUPFAM" id="SSF50199">
    <property type="entry name" value="Staphylococcal nuclease"/>
    <property type="match status" value="1"/>
</dbReference>
<keyword evidence="9" id="KW-0255">Endonuclease</keyword>
<feature type="compositionally biased region" description="Basic and acidic residues" evidence="15">
    <location>
        <begin position="17"/>
        <end position="26"/>
    </location>
</feature>
<comment type="subcellular location">
    <subcellularLocation>
        <location evidence="1">Membrane</location>
        <topology evidence="1">Single-pass membrane protein</topology>
    </subcellularLocation>
    <subcellularLocation>
        <location evidence="2">Mitochondrion</location>
    </subcellularLocation>
</comment>
<protein>
    <recommendedName>
        <fullName evidence="4">Probable endonuclease LCL3</fullName>
    </recommendedName>
    <alternativeName>
        <fullName evidence="5">Probable endonuclease lcl3</fullName>
    </alternativeName>
</protein>
<dbReference type="SMART" id="SM00318">
    <property type="entry name" value="SNc"/>
    <property type="match status" value="1"/>
</dbReference>
<accession>A0A6J3LT66</accession>
<dbReference type="GO" id="GO:0016787">
    <property type="term" value="F:hydrolase activity"/>
    <property type="evidence" value="ECO:0007669"/>
    <property type="project" value="UniProtKB-KW"/>
</dbReference>
<comment type="similarity">
    <text evidence="3">Belongs to the LCL3 family.</text>
</comment>
<dbReference type="PROSITE" id="PS50830">
    <property type="entry name" value="TNASE_3"/>
    <property type="match status" value="1"/>
</dbReference>
<dbReference type="OrthoDB" id="430293at2759"/>
<keyword evidence="12" id="KW-1133">Transmembrane helix</keyword>
<dbReference type="InterPro" id="IPR016071">
    <property type="entry name" value="Staphylococal_nuclease_OB-fold"/>
</dbReference>
<dbReference type="GeneID" id="54359722"/>
<dbReference type="AlphaFoldDB" id="A0A6J3LT66"/>
<reference evidence="18" key="2">
    <citation type="submission" date="2020-04" db="EMBL/GenBank/DDBJ databases">
        <authorList>
            <consortium name="NCBI Genome Project"/>
        </authorList>
    </citation>
    <scope>NUCLEOTIDE SEQUENCE</scope>
    <source>
        <strain evidence="18">CBS 342.82</strain>
    </source>
</reference>
<sequence>MPWPEWLRGSSSSTKENLSKDGLHLPDNERARSWNDSLNATDWSHYTSPQVVTLTVLTTGATLVLYRLYRVHLMRIPNANYLTPNRIGKRSMYGYVTSVGDADNFRLFHTPGGRLAGWGWLPGRQLSKMKSFQNKTVHVRIAGVDAPEAAHFGRPAQPYSKEALDWLKGFVLHKYVRVMPYRRDQYERVVCTVHYWRWGFWKTDVGLQMLKNGCATVYEAKFGSEFGGAEKEKLYRETEAIAKQRKVGMWQKTGLVGRMLGKKDTSFESPRAYKTRMQKEQTAK</sequence>
<dbReference type="Pfam" id="PF00565">
    <property type="entry name" value="SNase"/>
    <property type="match status" value="1"/>
</dbReference>
<dbReference type="PANTHER" id="PTHR12302:SF3">
    <property type="entry name" value="SERINE_THREONINE-PROTEIN KINASE 31"/>
    <property type="match status" value="1"/>
</dbReference>